<dbReference type="AlphaFoldDB" id="A0A347WMK6"/>
<sequence length="256" mass="29120">MAQPMILIHGTWGSHRDWDNIREDFAAMGFKVMAPDLLFHDLPSGEVAQYVGDVSLLEYTYQILRLVRRCEERPIIVGHSLGGLIAQLVAERVAVKGLILLGPAPTADIHSFYPSMLESFLPHFFQWGFWKKPIMPSEVALTYAYNQHEAGRAEQELEMTVPDSGKAYTQMGLPILDRRRTSQVDFTKIQCPVLVITGMYDKLVVPQIAEQTARNYGNQATLLMHGESDHMYITERFKDTTAHMIHMWLEQEGLLS</sequence>
<reference evidence="2 3" key="1">
    <citation type="submission" date="2017-09" db="EMBL/GenBank/DDBJ databases">
        <title>Complete genome sequence of Oxytococcus suis strain ZY16052.</title>
        <authorList>
            <person name="Li F."/>
        </authorList>
    </citation>
    <scope>NUCLEOTIDE SEQUENCE [LARGE SCALE GENOMIC DNA]</scope>
    <source>
        <strain evidence="2 3">ZY16052</strain>
    </source>
</reference>
<dbReference type="InterPro" id="IPR050228">
    <property type="entry name" value="Carboxylesterase_BioH"/>
</dbReference>
<dbReference type="GO" id="GO:0016787">
    <property type="term" value="F:hydrolase activity"/>
    <property type="evidence" value="ECO:0007669"/>
    <property type="project" value="UniProtKB-KW"/>
</dbReference>
<keyword evidence="3" id="KW-1185">Reference proteome</keyword>
<dbReference type="Gene3D" id="3.40.50.1820">
    <property type="entry name" value="alpha/beta hydrolase"/>
    <property type="match status" value="1"/>
</dbReference>
<feature type="domain" description="AB hydrolase-1" evidence="1">
    <location>
        <begin position="6"/>
        <end position="220"/>
    </location>
</feature>
<accession>A0A347WMK6</accession>
<proteinExistence type="predicted"/>
<dbReference type="PANTHER" id="PTHR43194:SF2">
    <property type="entry name" value="PEROXISOMAL MEMBRANE PROTEIN LPX1"/>
    <property type="match status" value="1"/>
</dbReference>
<dbReference type="SUPFAM" id="SSF53474">
    <property type="entry name" value="alpha/beta-Hydrolases"/>
    <property type="match status" value="1"/>
</dbReference>
<dbReference type="PANTHER" id="PTHR43194">
    <property type="entry name" value="HYDROLASE ALPHA/BETA FOLD FAMILY"/>
    <property type="match status" value="1"/>
</dbReference>
<dbReference type="InterPro" id="IPR029058">
    <property type="entry name" value="AB_hydrolase_fold"/>
</dbReference>
<name>A0A347WMK6_9LACT</name>
<dbReference type="EMBL" id="CP023434">
    <property type="protein sequence ID" value="AXY26313.1"/>
    <property type="molecule type" value="Genomic_DNA"/>
</dbReference>
<gene>
    <name evidence="2" type="ORF">CL176_10070</name>
</gene>
<dbReference type="KEGG" id="abae:CL176_10070"/>
<organism evidence="2 3">
    <name type="scientific">Suicoccus acidiformans</name>
    <dbReference type="NCBI Taxonomy" id="2036206"/>
    <lineage>
        <taxon>Bacteria</taxon>
        <taxon>Bacillati</taxon>
        <taxon>Bacillota</taxon>
        <taxon>Bacilli</taxon>
        <taxon>Lactobacillales</taxon>
        <taxon>Aerococcaceae</taxon>
        <taxon>Suicoccus</taxon>
    </lineage>
</organism>
<dbReference type="RefSeq" id="WP_118991185.1">
    <property type="nucleotide sequence ID" value="NZ_CP023434.1"/>
</dbReference>
<evidence type="ECO:0000259" key="1">
    <source>
        <dbReference type="Pfam" id="PF12697"/>
    </source>
</evidence>
<evidence type="ECO:0000313" key="2">
    <source>
        <dbReference type="EMBL" id="AXY26313.1"/>
    </source>
</evidence>
<dbReference type="InterPro" id="IPR000073">
    <property type="entry name" value="AB_hydrolase_1"/>
</dbReference>
<dbReference type="OrthoDB" id="9112061at2"/>
<keyword evidence="2" id="KW-0378">Hydrolase</keyword>
<dbReference type="Proteomes" id="UP000263232">
    <property type="component" value="Chromosome"/>
</dbReference>
<evidence type="ECO:0000313" key="3">
    <source>
        <dbReference type="Proteomes" id="UP000263232"/>
    </source>
</evidence>
<dbReference type="Pfam" id="PF12697">
    <property type="entry name" value="Abhydrolase_6"/>
    <property type="match status" value="1"/>
</dbReference>
<protein>
    <submittedName>
        <fullName evidence="2">Alpha/beta hydrolase</fullName>
    </submittedName>
</protein>